<name>A0A7J5Y0D6_DISMA</name>
<reference evidence="1 2" key="1">
    <citation type="submission" date="2020-03" db="EMBL/GenBank/DDBJ databases">
        <title>Dissostichus mawsoni Genome sequencing and assembly.</title>
        <authorList>
            <person name="Park H."/>
        </authorList>
    </citation>
    <scope>NUCLEOTIDE SEQUENCE [LARGE SCALE GENOMIC DNA]</scope>
    <source>
        <strain evidence="1">DM0001</strain>
        <tissue evidence="1">Muscle</tissue>
    </source>
</reference>
<dbReference type="OrthoDB" id="1750591at2759"/>
<accession>A0A7J5Y0D6</accession>
<gene>
    <name evidence="1" type="ORF">F7725_001713</name>
</gene>
<organism evidence="1 2">
    <name type="scientific">Dissostichus mawsoni</name>
    <name type="common">Antarctic cod</name>
    <dbReference type="NCBI Taxonomy" id="36200"/>
    <lineage>
        <taxon>Eukaryota</taxon>
        <taxon>Metazoa</taxon>
        <taxon>Chordata</taxon>
        <taxon>Craniata</taxon>
        <taxon>Vertebrata</taxon>
        <taxon>Euteleostomi</taxon>
        <taxon>Actinopterygii</taxon>
        <taxon>Neopterygii</taxon>
        <taxon>Teleostei</taxon>
        <taxon>Neoteleostei</taxon>
        <taxon>Acanthomorphata</taxon>
        <taxon>Eupercaria</taxon>
        <taxon>Perciformes</taxon>
        <taxon>Notothenioidei</taxon>
        <taxon>Nototheniidae</taxon>
        <taxon>Dissostichus</taxon>
    </lineage>
</organism>
<sequence length="230" mass="27083">MIYPQDPYLSFWHHQQQRKRIRCPLQMLMMQFSQHLPPVGRQYLPRVGRQYLPRVGRQYLPRVGRQYLPRVGRQYLPRVERQHLPPVERQHLPPVGQQHLFIMKINPNLQQHYHNHYKIKSDDPLQWPNVLNDTEKCALVTGGPIQETDIVQHWRGVIQRVIAIICHLAERKLAFRGETNVLDDPHINHVSKILQSPSVSLETLKRETSAVRVYLENFRDNGLAASQMIA</sequence>
<keyword evidence="2" id="KW-1185">Reference proteome</keyword>
<protein>
    <submittedName>
        <fullName evidence="1">Uncharacterized protein</fullName>
    </submittedName>
</protein>
<dbReference type="EMBL" id="JAAKFY010000018">
    <property type="protein sequence ID" value="KAF3842864.1"/>
    <property type="molecule type" value="Genomic_DNA"/>
</dbReference>
<dbReference type="AlphaFoldDB" id="A0A7J5Y0D6"/>
<dbReference type="Proteomes" id="UP000518266">
    <property type="component" value="Unassembled WGS sequence"/>
</dbReference>
<evidence type="ECO:0000313" key="1">
    <source>
        <dbReference type="EMBL" id="KAF3842864.1"/>
    </source>
</evidence>
<proteinExistence type="predicted"/>
<evidence type="ECO:0000313" key="2">
    <source>
        <dbReference type="Proteomes" id="UP000518266"/>
    </source>
</evidence>
<comment type="caution">
    <text evidence="1">The sequence shown here is derived from an EMBL/GenBank/DDBJ whole genome shotgun (WGS) entry which is preliminary data.</text>
</comment>